<dbReference type="PANTHER" id="PTHR23502">
    <property type="entry name" value="MAJOR FACILITATOR SUPERFAMILY"/>
    <property type="match status" value="1"/>
</dbReference>
<evidence type="ECO:0000256" key="1">
    <source>
        <dbReference type="ARBA" id="ARBA00004141"/>
    </source>
</evidence>
<feature type="transmembrane region" description="Helical" evidence="6">
    <location>
        <begin position="281"/>
        <end position="298"/>
    </location>
</feature>
<dbReference type="Gene3D" id="1.20.1250.20">
    <property type="entry name" value="MFS general substrate transporter like domains"/>
    <property type="match status" value="1"/>
</dbReference>
<dbReference type="GO" id="GO:0022857">
    <property type="term" value="F:transmembrane transporter activity"/>
    <property type="evidence" value="ECO:0007669"/>
    <property type="project" value="InterPro"/>
</dbReference>
<evidence type="ECO:0000256" key="5">
    <source>
        <dbReference type="SAM" id="MobiDB-lite"/>
    </source>
</evidence>
<name>A0AAN6G1M4_9PEZI</name>
<comment type="caution">
    <text evidence="7">The sequence shown here is derived from an EMBL/GenBank/DDBJ whole genome shotgun (WGS) entry which is preliminary data.</text>
</comment>
<feature type="transmembrane region" description="Helical" evidence="6">
    <location>
        <begin position="187"/>
        <end position="206"/>
    </location>
</feature>
<dbReference type="SUPFAM" id="SSF103473">
    <property type="entry name" value="MFS general substrate transporter"/>
    <property type="match status" value="1"/>
</dbReference>
<feature type="transmembrane region" description="Helical" evidence="6">
    <location>
        <begin position="445"/>
        <end position="465"/>
    </location>
</feature>
<organism evidence="7 8">
    <name type="scientific">Friedmanniomyces endolithicus</name>
    <dbReference type="NCBI Taxonomy" id="329885"/>
    <lineage>
        <taxon>Eukaryota</taxon>
        <taxon>Fungi</taxon>
        <taxon>Dikarya</taxon>
        <taxon>Ascomycota</taxon>
        <taxon>Pezizomycotina</taxon>
        <taxon>Dothideomycetes</taxon>
        <taxon>Dothideomycetidae</taxon>
        <taxon>Mycosphaerellales</taxon>
        <taxon>Teratosphaeriaceae</taxon>
        <taxon>Friedmanniomyces</taxon>
    </lineage>
</organism>
<feature type="transmembrane region" description="Helical" evidence="6">
    <location>
        <begin position="538"/>
        <end position="558"/>
    </location>
</feature>
<comment type="subcellular location">
    <subcellularLocation>
        <location evidence="1">Membrane</location>
        <topology evidence="1">Multi-pass membrane protein</topology>
    </subcellularLocation>
</comment>
<dbReference type="PANTHER" id="PTHR23502:SF47">
    <property type="entry name" value="MAJOR FACILITATOR SUPERFAMILY (MFS) PROFILE DOMAIN-CONTAINING PROTEIN-RELATED"/>
    <property type="match status" value="1"/>
</dbReference>
<feature type="transmembrane region" description="Helical" evidence="6">
    <location>
        <begin position="226"/>
        <end position="243"/>
    </location>
</feature>
<gene>
    <name evidence="7" type="ORF">LTR82_002066</name>
</gene>
<dbReference type="AlphaFoldDB" id="A0AAN6G1M4"/>
<accession>A0AAN6G1M4</accession>
<dbReference type="EMBL" id="JASUXU010000003">
    <property type="protein sequence ID" value="KAK0327303.1"/>
    <property type="molecule type" value="Genomic_DNA"/>
</dbReference>
<feature type="compositionally biased region" description="Acidic residues" evidence="5">
    <location>
        <begin position="104"/>
        <end position="117"/>
    </location>
</feature>
<feature type="transmembrane region" description="Helical" evidence="6">
    <location>
        <begin position="255"/>
        <end position="275"/>
    </location>
</feature>
<dbReference type="Pfam" id="PF07690">
    <property type="entry name" value="MFS_1"/>
    <property type="match status" value="1"/>
</dbReference>
<feature type="transmembrane region" description="Helical" evidence="6">
    <location>
        <begin position="510"/>
        <end position="532"/>
    </location>
</feature>
<dbReference type="GO" id="GO:0005886">
    <property type="term" value="C:plasma membrane"/>
    <property type="evidence" value="ECO:0007669"/>
    <property type="project" value="TreeGrafter"/>
</dbReference>
<evidence type="ECO:0000313" key="8">
    <source>
        <dbReference type="Proteomes" id="UP001168146"/>
    </source>
</evidence>
<protein>
    <recommendedName>
        <fullName evidence="9">Major facilitator superfamily (MFS) profile domain-containing protein</fullName>
    </recommendedName>
</protein>
<evidence type="ECO:0000256" key="6">
    <source>
        <dbReference type="SAM" id="Phobius"/>
    </source>
</evidence>
<evidence type="ECO:0000313" key="7">
    <source>
        <dbReference type="EMBL" id="KAK0327303.1"/>
    </source>
</evidence>
<dbReference type="Gene3D" id="1.20.1720.10">
    <property type="entry name" value="Multidrug resistance protein D"/>
    <property type="match status" value="1"/>
</dbReference>
<feature type="compositionally biased region" description="Polar residues" evidence="5">
    <location>
        <begin position="122"/>
        <end position="136"/>
    </location>
</feature>
<feature type="compositionally biased region" description="Basic and acidic residues" evidence="5">
    <location>
        <begin position="31"/>
        <end position="52"/>
    </location>
</feature>
<proteinExistence type="predicted"/>
<keyword evidence="3 6" id="KW-1133">Transmembrane helix</keyword>
<dbReference type="InterPro" id="IPR036259">
    <property type="entry name" value="MFS_trans_sf"/>
</dbReference>
<keyword evidence="4 6" id="KW-0472">Membrane</keyword>
<feature type="transmembrane region" description="Helical" evidence="6">
    <location>
        <begin position="393"/>
        <end position="416"/>
    </location>
</feature>
<dbReference type="InterPro" id="IPR011701">
    <property type="entry name" value="MFS"/>
</dbReference>
<reference evidence="7" key="1">
    <citation type="submission" date="2021-12" db="EMBL/GenBank/DDBJ databases">
        <title>Black yeast isolated from Biological Soil Crust.</title>
        <authorList>
            <person name="Kurbessoian T."/>
        </authorList>
    </citation>
    <scope>NUCLEOTIDE SEQUENCE</scope>
    <source>
        <strain evidence="7">CCFEE 5208</strain>
    </source>
</reference>
<evidence type="ECO:0008006" key="9">
    <source>
        <dbReference type="Google" id="ProtNLM"/>
    </source>
</evidence>
<evidence type="ECO:0000256" key="3">
    <source>
        <dbReference type="ARBA" id="ARBA00022989"/>
    </source>
</evidence>
<keyword evidence="2 6" id="KW-0812">Transmembrane</keyword>
<dbReference type="Proteomes" id="UP001168146">
    <property type="component" value="Unassembled WGS sequence"/>
</dbReference>
<evidence type="ECO:0000256" key="2">
    <source>
        <dbReference type="ARBA" id="ARBA00022692"/>
    </source>
</evidence>
<feature type="transmembrane region" description="Helical" evidence="6">
    <location>
        <begin position="477"/>
        <end position="498"/>
    </location>
</feature>
<feature type="transmembrane region" description="Helical" evidence="6">
    <location>
        <begin position="354"/>
        <end position="373"/>
    </location>
</feature>
<feature type="region of interest" description="Disordered" evidence="5">
    <location>
        <begin position="17"/>
        <end position="136"/>
    </location>
</feature>
<evidence type="ECO:0000256" key="4">
    <source>
        <dbReference type="ARBA" id="ARBA00023136"/>
    </source>
</evidence>
<sequence length="576" mass="63400">MQSFLQYRRFRTAVKAQLERDRAKAQGLGQQHEHSPGSDRSDDDKVDVEKGHGQQSLPPGVNPGKVNPKNGPSLPQEEQDTMAANLRPESYSKEETEPPPPQQPDDDDDEADEDDDTDLTHQRTTLSRIPTTHSTLSARHALSATLTGIQIRKRRTQEGGSGDVFVVGYEGPDDPNDPHNWSYWQRIPCTLLIAAIGCVVGLASAIDSSALPQAAAEFGVSEVVESMATGLFLVGFGAGALFAGPISETVGRNPVSFTGPLLGPVMGGFIAEYLNWRWVDWITLLISGFVLALVFFLQPETYPPILLKWKAAHLRELTGDPRYRAEIEVREESLTHRLKRALYRPFLLTAREPIIILVALYLTVIYIILFTFLDGYTYIFSLPHHLSQGLTGLCFLGIILGLFGASALVPLIYSWAKRDLALLQSRAVAAGRDPASARLPPEFRLWYSMLGGSFAIPISIFWMAWTTSPSISLWSPLAASVLFGYGILCVFITCYQYIIDAYETYAASALASITLIRYFAAGGMTIVGIPFYKNEGVAYTLTILACLSCLLVPVPYVFHRYGPAIRAKSKYAVKSG</sequence>